<accession>A0A1D6P7H6</accession>
<sequence>MYLRPVVASHSSRRCASESISSSAASIPKQWPPLPCRTSSSRRSGTAAHALGSKIGLVVAGIVLSLLDYTGHGWYESWEQVMKDLVGLNRSYYMDSQPSSSHEWHHFE</sequence>
<proteinExistence type="predicted"/>
<evidence type="ECO:0000256" key="1">
    <source>
        <dbReference type="SAM" id="MobiDB-lite"/>
    </source>
</evidence>
<dbReference type="PANTHER" id="PTHR33873:SF3">
    <property type="entry name" value="OS05G0515700 PROTEIN"/>
    <property type="match status" value="1"/>
</dbReference>
<dbReference type="InterPro" id="IPR039277">
    <property type="entry name" value="VOZ1/VOZ2"/>
</dbReference>
<feature type="region of interest" description="Disordered" evidence="1">
    <location>
        <begin position="18"/>
        <end position="43"/>
    </location>
</feature>
<organism evidence="2">
    <name type="scientific">Zea mays</name>
    <name type="common">Maize</name>
    <dbReference type="NCBI Taxonomy" id="4577"/>
    <lineage>
        <taxon>Eukaryota</taxon>
        <taxon>Viridiplantae</taxon>
        <taxon>Streptophyta</taxon>
        <taxon>Embryophyta</taxon>
        <taxon>Tracheophyta</taxon>
        <taxon>Spermatophyta</taxon>
        <taxon>Magnoliopsida</taxon>
        <taxon>Liliopsida</taxon>
        <taxon>Poales</taxon>
        <taxon>Poaceae</taxon>
        <taxon>PACMAD clade</taxon>
        <taxon>Panicoideae</taxon>
        <taxon>Andropogonodae</taxon>
        <taxon>Andropogoneae</taxon>
        <taxon>Tripsacinae</taxon>
        <taxon>Zea</taxon>
    </lineage>
</organism>
<evidence type="ECO:0000313" key="2">
    <source>
        <dbReference type="EMBL" id="AQL05786.1"/>
    </source>
</evidence>
<dbReference type="AlphaFoldDB" id="A0A1D6P7H6"/>
<dbReference type="GO" id="GO:0048578">
    <property type="term" value="P:positive regulation of long-day photoperiodism, flowering"/>
    <property type="evidence" value="ECO:0007669"/>
    <property type="project" value="InterPro"/>
</dbReference>
<dbReference type="EMBL" id="CM000785">
    <property type="protein sequence ID" value="AQL05786.1"/>
    <property type="molecule type" value="Genomic_DNA"/>
</dbReference>
<protein>
    <submittedName>
        <fullName evidence="2">Transcription factor VOZ1</fullName>
    </submittedName>
</protein>
<name>A0A1D6P7H6_MAIZE</name>
<dbReference type="InParanoid" id="A0A1D6P7H6"/>
<gene>
    <name evidence="2" type="ORF">ZEAMMB73_Zm00001d047167</name>
</gene>
<dbReference type="PANTHER" id="PTHR33873">
    <property type="entry name" value="TRANSCRIPTION FACTOR VOZ1"/>
    <property type="match status" value="1"/>
</dbReference>
<dbReference type="GO" id="GO:0006355">
    <property type="term" value="P:regulation of DNA-templated transcription"/>
    <property type="evidence" value="ECO:0007669"/>
    <property type="project" value="InterPro"/>
</dbReference>
<dbReference type="EMBL" id="CM000785">
    <property type="protein sequence ID" value="AQL05784.1"/>
    <property type="molecule type" value="Genomic_DNA"/>
</dbReference>
<reference evidence="2" key="1">
    <citation type="submission" date="2015-12" db="EMBL/GenBank/DDBJ databases">
        <title>Update maize B73 reference genome by single molecule sequencing technologies.</title>
        <authorList>
            <consortium name="Maize Genome Sequencing Project"/>
            <person name="Ware D."/>
        </authorList>
    </citation>
    <scope>NUCLEOTIDE SEQUENCE</scope>
    <source>
        <tissue evidence="2">Seedling</tissue>
    </source>
</reference>
<dbReference type="STRING" id="4577.A0A1D6P7H6"/>